<keyword evidence="1" id="KW-1133">Transmembrane helix</keyword>
<feature type="transmembrane region" description="Helical" evidence="1">
    <location>
        <begin position="49"/>
        <end position="70"/>
    </location>
</feature>
<dbReference type="Pfam" id="PF09577">
    <property type="entry name" value="Spore_YpjB"/>
    <property type="match status" value="1"/>
</dbReference>
<sequence length="87" mass="9683">MKHLRVVYTALFIGLIIGVLAFLPNITAAMQATISTNITDVKTTNDMTLFYWIIAIVGGLIAITLSYVSFRKYKGEEKKRTKKGPDS</sequence>
<reference evidence="2" key="2">
    <citation type="submission" date="2020-09" db="EMBL/GenBank/DDBJ databases">
        <authorList>
            <person name="Sun Q."/>
            <person name="Zhou Y."/>
        </authorList>
    </citation>
    <scope>NUCLEOTIDE SEQUENCE</scope>
    <source>
        <strain evidence="2">CGMCC 1.15454</strain>
    </source>
</reference>
<evidence type="ECO:0000313" key="2">
    <source>
        <dbReference type="EMBL" id="GGB33374.1"/>
    </source>
</evidence>
<accession>A0A9W5TV22</accession>
<dbReference type="AlphaFoldDB" id="A0A9W5TV22"/>
<proteinExistence type="predicted"/>
<keyword evidence="1" id="KW-0472">Membrane</keyword>
<reference evidence="2" key="1">
    <citation type="journal article" date="2014" name="Int. J. Syst. Evol. Microbiol.">
        <title>Complete genome sequence of Corynebacterium casei LMG S-19264T (=DSM 44701T), isolated from a smear-ripened cheese.</title>
        <authorList>
            <consortium name="US DOE Joint Genome Institute (JGI-PGF)"/>
            <person name="Walter F."/>
            <person name="Albersmeier A."/>
            <person name="Kalinowski J."/>
            <person name="Ruckert C."/>
        </authorList>
    </citation>
    <scope>NUCLEOTIDE SEQUENCE</scope>
    <source>
        <strain evidence="2">CGMCC 1.15454</strain>
    </source>
</reference>
<dbReference type="RefSeq" id="WP_088050446.1">
    <property type="nucleotide sequence ID" value="NZ_BMJD01000004.1"/>
</dbReference>
<organism evidence="2 3">
    <name type="scientific">Lentibacillus populi</name>
    <dbReference type="NCBI Taxonomy" id="1827502"/>
    <lineage>
        <taxon>Bacteria</taxon>
        <taxon>Bacillati</taxon>
        <taxon>Bacillota</taxon>
        <taxon>Bacilli</taxon>
        <taxon>Bacillales</taxon>
        <taxon>Bacillaceae</taxon>
        <taxon>Lentibacillus</taxon>
    </lineage>
</organism>
<keyword evidence="1" id="KW-0812">Transmembrane</keyword>
<dbReference type="Proteomes" id="UP000621492">
    <property type="component" value="Unassembled WGS sequence"/>
</dbReference>
<keyword evidence="3" id="KW-1185">Reference proteome</keyword>
<name>A0A9W5TV22_9BACI</name>
<comment type="caution">
    <text evidence="2">The sequence shown here is derived from an EMBL/GenBank/DDBJ whole genome shotgun (WGS) entry which is preliminary data.</text>
</comment>
<dbReference type="EMBL" id="BMJD01000004">
    <property type="protein sequence ID" value="GGB33374.1"/>
    <property type="molecule type" value="Genomic_DNA"/>
</dbReference>
<gene>
    <name evidence="2" type="ORF">GCM10011409_08480</name>
</gene>
<evidence type="ECO:0000313" key="3">
    <source>
        <dbReference type="Proteomes" id="UP000621492"/>
    </source>
</evidence>
<evidence type="ECO:0000256" key="1">
    <source>
        <dbReference type="SAM" id="Phobius"/>
    </source>
</evidence>
<feature type="transmembrane region" description="Helical" evidence="1">
    <location>
        <begin position="7"/>
        <end position="29"/>
    </location>
</feature>
<dbReference type="InterPro" id="IPR014231">
    <property type="entry name" value="Spore_YpjB"/>
</dbReference>
<protein>
    <submittedName>
        <fullName evidence="2">Uncharacterized protein</fullName>
    </submittedName>
</protein>